<dbReference type="PANTHER" id="PTHR13285:SF23">
    <property type="entry name" value="TEICHOIC ACID D-ALANYLTRANSFERASE"/>
    <property type="match status" value="1"/>
</dbReference>
<keyword evidence="4 11" id="KW-1003">Cell membrane</keyword>
<dbReference type="UniPathway" id="UPA00286"/>
<evidence type="ECO:0000256" key="11">
    <source>
        <dbReference type="PIRNR" id="PIRNR016636"/>
    </source>
</evidence>
<dbReference type="GO" id="GO:0016746">
    <property type="term" value="F:acyltransferase activity"/>
    <property type="evidence" value="ECO:0007669"/>
    <property type="project" value="UniProtKB-KW"/>
</dbReference>
<evidence type="ECO:0000256" key="2">
    <source>
        <dbReference type="ARBA" id="ARBA00005182"/>
    </source>
</evidence>
<feature type="transmembrane region" description="Helical" evidence="12">
    <location>
        <begin position="233"/>
        <end position="250"/>
    </location>
</feature>
<feature type="transmembrane region" description="Helical" evidence="12">
    <location>
        <begin position="370"/>
        <end position="391"/>
    </location>
</feature>
<feature type="transmembrane region" description="Helical" evidence="12">
    <location>
        <begin position="193"/>
        <end position="213"/>
    </location>
</feature>
<feature type="transmembrane region" description="Helical" evidence="12">
    <location>
        <begin position="118"/>
        <end position="140"/>
    </location>
</feature>
<organism evidence="13 14">
    <name type="scientific">Cardiobacterium hominis</name>
    <dbReference type="NCBI Taxonomy" id="2718"/>
    <lineage>
        <taxon>Bacteria</taxon>
        <taxon>Pseudomonadati</taxon>
        <taxon>Pseudomonadota</taxon>
        <taxon>Gammaproteobacteria</taxon>
        <taxon>Cardiobacteriales</taxon>
        <taxon>Cardiobacteriaceae</taxon>
        <taxon>Cardiobacterium</taxon>
    </lineage>
</organism>
<feature type="transmembrane region" description="Helical" evidence="12">
    <location>
        <begin position="483"/>
        <end position="506"/>
    </location>
</feature>
<comment type="pathway">
    <text evidence="2 11">Glycan biosynthesis; alginate biosynthesis.</text>
</comment>
<dbReference type="AlphaFoldDB" id="A0A1C3HP99"/>
<comment type="similarity">
    <text evidence="3 11">Belongs to the membrane-bound acyltransferase family.</text>
</comment>
<evidence type="ECO:0000256" key="7">
    <source>
        <dbReference type="ARBA" id="ARBA00022841"/>
    </source>
</evidence>
<dbReference type="Proteomes" id="UP000190837">
    <property type="component" value="Unassembled WGS sequence"/>
</dbReference>
<keyword evidence="5 11" id="KW-0808">Transferase</keyword>
<keyword evidence="6 11" id="KW-0812">Transmembrane</keyword>
<sequence>MPNAKPNVNNSRLAAAPPGAQNFNELAVSIRIVNVRAFRDNSRMSYLSPEFIAVFLPFFALYWSVRARVDVQNHLLLAASYTLVATYSLLFALELLLYSAFIYLAARNIQYYRSKKQLKIAIAIAIGHLCLMKYLDFFRLHSQNLLDTLGIDWQLPAVEILLPIGISYYTFHSITYLVAAYRVQIVVEKPERLCLFLAFFPTLIAGPICRAGVMMPQFAATAPRAVGDSGRIFVLLISGLIKVVWLEAWLKENWVTPILGNPEQYLPTEVLAALYAYTLEIYLNFSGYTDLVTAIALLLGIRIPENFNMPYAATNLRDFWHRWHISLSTWIRDYLYIPLGGSRHGFLRTQVNLSIAMLLSGLWHGASNNYLIWGAMHAGGLILLNLGDRLMGKNAVATLSPALARYGTIHYIVLTWAVFYSNDADNTRAIFRALGGNLSLHAPVAALALVAAFNLLVYLYPRTTGWKDYAAAQWRRLPWHSQALLFTAALIIISAYAPSGIPSFLYSNY</sequence>
<reference evidence="14" key="1">
    <citation type="submission" date="2016-04" db="EMBL/GenBank/DDBJ databases">
        <authorList>
            <person name="Tagini F."/>
        </authorList>
    </citation>
    <scope>NUCLEOTIDE SEQUENCE [LARGE SCALE GENOMIC DNA]</scope>
    <source>
        <strain evidence="14">CHUV0807</strain>
    </source>
</reference>
<dbReference type="InterPro" id="IPR051085">
    <property type="entry name" value="MB_O-acyltransferase"/>
</dbReference>
<feature type="transmembrane region" description="Helical" evidence="12">
    <location>
        <begin position="403"/>
        <end position="420"/>
    </location>
</feature>
<protein>
    <recommendedName>
        <fullName evidence="11">Probable alginate O-acetylase</fullName>
        <ecNumber evidence="11">2.3.1.-</ecNumber>
    </recommendedName>
</protein>
<evidence type="ECO:0000256" key="5">
    <source>
        <dbReference type="ARBA" id="ARBA00022679"/>
    </source>
</evidence>
<dbReference type="PIRSF" id="PIRSF500217">
    <property type="entry name" value="AlgI"/>
    <property type="match status" value="1"/>
</dbReference>
<feature type="transmembrane region" description="Helical" evidence="12">
    <location>
        <begin position="46"/>
        <end position="65"/>
    </location>
</feature>
<gene>
    <name evidence="13" type="ORF">CHUV0807_1557</name>
</gene>
<dbReference type="EMBL" id="FKLO01000051">
    <property type="protein sequence ID" value="SAY98874.1"/>
    <property type="molecule type" value="Genomic_DNA"/>
</dbReference>
<keyword evidence="10 11" id="KW-0012">Acyltransferase</keyword>
<dbReference type="InterPro" id="IPR004299">
    <property type="entry name" value="MBOAT_fam"/>
</dbReference>
<accession>A0A1C3HP99</accession>
<feature type="transmembrane region" description="Helical" evidence="12">
    <location>
        <begin position="160"/>
        <end position="181"/>
    </location>
</feature>
<keyword evidence="11" id="KW-0997">Cell inner membrane</keyword>
<comment type="subcellular location">
    <subcellularLocation>
        <location evidence="11">Cell inner membrane</location>
    </subcellularLocation>
    <subcellularLocation>
        <location evidence="1">Cell membrane</location>
        <topology evidence="1">Multi-pass membrane protein</topology>
    </subcellularLocation>
</comment>
<evidence type="ECO:0000256" key="12">
    <source>
        <dbReference type="SAM" id="Phobius"/>
    </source>
</evidence>
<feature type="transmembrane region" description="Helical" evidence="12">
    <location>
        <begin position="85"/>
        <end position="106"/>
    </location>
</feature>
<dbReference type="PIRSF" id="PIRSF016636">
    <property type="entry name" value="AlgI_DltB"/>
    <property type="match status" value="1"/>
</dbReference>
<evidence type="ECO:0000256" key="6">
    <source>
        <dbReference type="ARBA" id="ARBA00022692"/>
    </source>
</evidence>
<feature type="transmembrane region" description="Helical" evidence="12">
    <location>
        <begin position="440"/>
        <end position="460"/>
    </location>
</feature>
<dbReference type="InterPro" id="IPR024194">
    <property type="entry name" value="Ac/AlaTfrase_AlgI/DltB"/>
</dbReference>
<dbReference type="GO" id="GO:0005886">
    <property type="term" value="C:plasma membrane"/>
    <property type="evidence" value="ECO:0007669"/>
    <property type="project" value="UniProtKB-SubCell"/>
</dbReference>
<dbReference type="PANTHER" id="PTHR13285">
    <property type="entry name" value="ACYLTRANSFERASE"/>
    <property type="match status" value="1"/>
</dbReference>
<evidence type="ECO:0000256" key="3">
    <source>
        <dbReference type="ARBA" id="ARBA00010323"/>
    </source>
</evidence>
<name>A0A1C3HP99_9GAMM</name>
<evidence type="ECO:0000256" key="8">
    <source>
        <dbReference type="ARBA" id="ARBA00022989"/>
    </source>
</evidence>
<evidence type="ECO:0000256" key="4">
    <source>
        <dbReference type="ARBA" id="ARBA00022475"/>
    </source>
</evidence>
<evidence type="ECO:0000313" key="13">
    <source>
        <dbReference type="EMBL" id="SAY98874.1"/>
    </source>
</evidence>
<evidence type="ECO:0000313" key="14">
    <source>
        <dbReference type="Proteomes" id="UP000190837"/>
    </source>
</evidence>
<dbReference type="GO" id="GO:0042121">
    <property type="term" value="P:alginic acid biosynthetic process"/>
    <property type="evidence" value="ECO:0007669"/>
    <property type="project" value="UniProtKB-UniRule"/>
</dbReference>
<dbReference type="EC" id="2.3.1.-" evidence="11"/>
<keyword evidence="7 11" id="KW-0016">Alginate biosynthesis</keyword>
<dbReference type="InterPro" id="IPR028362">
    <property type="entry name" value="AlgI"/>
</dbReference>
<evidence type="ECO:0000256" key="9">
    <source>
        <dbReference type="ARBA" id="ARBA00023136"/>
    </source>
</evidence>
<dbReference type="Pfam" id="PF03062">
    <property type="entry name" value="MBOAT"/>
    <property type="match status" value="1"/>
</dbReference>
<evidence type="ECO:0000256" key="10">
    <source>
        <dbReference type="ARBA" id="ARBA00023315"/>
    </source>
</evidence>
<proteinExistence type="inferred from homology"/>
<evidence type="ECO:0000256" key="1">
    <source>
        <dbReference type="ARBA" id="ARBA00004651"/>
    </source>
</evidence>
<keyword evidence="8 12" id="KW-1133">Transmembrane helix</keyword>
<keyword evidence="9 11" id="KW-0472">Membrane</keyword>